<evidence type="ECO:0000256" key="3">
    <source>
        <dbReference type="ARBA" id="ARBA00022692"/>
    </source>
</evidence>
<dbReference type="GO" id="GO:0016020">
    <property type="term" value="C:membrane"/>
    <property type="evidence" value="ECO:0007669"/>
    <property type="project" value="UniProtKB-SubCell"/>
</dbReference>
<evidence type="ECO:0000313" key="7">
    <source>
        <dbReference type="EMBL" id="RMX57849.1"/>
    </source>
</evidence>
<evidence type="ECO:0000256" key="4">
    <source>
        <dbReference type="ARBA" id="ARBA00022729"/>
    </source>
</evidence>
<dbReference type="Pfam" id="PF02990">
    <property type="entry name" value="EMP70"/>
    <property type="match status" value="1"/>
</dbReference>
<reference evidence="7 8" key="1">
    <citation type="journal article" date="2018" name="Sci. Rep.">
        <title>Comparative analysis of the Pocillopora damicornis genome highlights role of immune system in coral evolution.</title>
        <authorList>
            <person name="Cunning R."/>
            <person name="Bay R.A."/>
            <person name="Gillette P."/>
            <person name="Baker A.C."/>
            <person name="Traylor-Knowles N."/>
        </authorList>
    </citation>
    <scope>NUCLEOTIDE SEQUENCE [LARGE SCALE GENOMIC DNA]</scope>
    <source>
        <strain evidence="7">RSMAS</strain>
        <tissue evidence="7">Whole animal</tissue>
    </source>
</reference>
<dbReference type="InterPro" id="IPR004240">
    <property type="entry name" value="EMP70"/>
</dbReference>
<sequence>MPVTWCYEFPGEYRKYCSTGFPIGCHVTEDGQAHDACVTSAKFNERGMHYIFNHVDIEIKYHDGSGEDWEGARLMSAQVTPKSIKHEKGKDLKCDDDLPAMGFPAELKSDVYIAYTYSVQFLTSDELLPSLPLTHHGEYRKYCSTGFPVGCHVTEDGQARDACVTMFRELFNLTDSNVSFIYFDT</sequence>
<evidence type="ECO:0000256" key="6">
    <source>
        <dbReference type="ARBA" id="ARBA00023136"/>
    </source>
</evidence>
<protein>
    <submittedName>
        <fullName evidence="7">Uncharacterized protein</fullName>
    </submittedName>
</protein>
<organism evidence="7 8">
    <name type="scientific">Pocillopora damicornis</name>
    <name type="common">Cauliflower coral</name>
    <name type="synonym">Millepora damicornis</name>
    <dbReference type="NCBI Taxonomy" id="46731"/>
    <lineage>
        <taxon>Eukaryota</taxon>
        <taxon>Metazoa</taxon>
        <taxon>Cnidaria</taxon>
        <taxon>Anthozoa</taxon>
        <taxon>Hexacorallia</taxon>
        <taxon>Scleractinia</taxon>
        <taxon>Astrocoeniina</taxon>
        <taxon>Pocilloporidae</taxon>
        <taxon>Pocillopora</taxon>
    </lineage>
</organism>
<dbReference type="OrthoDB" id="6017701at2759"/>
<keyword evidence="4" id="KW-0732">Signal</keyword>
<keyword evidence="8" id="KW-1185">Reference proteome</keyword>
<comment type="similarity">
    <text evidence="2">Belongs to the nonaspanin (TM9SF) (TC 9.A.2) family.</text>
</comment>
<evidence type="ECO:0000256" key="5">
    <source>
        <dbReference type="ARBA" id="ARBA00022989"/>
    </source>
</evidence>
<proteinExistence type="inferred from homology"/>
<name>A0A3M6UW79_POCDA</name>
<dbReference type="Proteomes" id="UP000275408">
    <property type="component" value="Unassembled WGS sequence"/>
</dbReference>
<evidence type="ECO:0000256" key="2">
    <source>
        <dbReference type="ARBA" id="ARBA00005227"/>
    </source>
</evidence>
<dbReference type="AlphaFoldDB" id="A0A3M6UW79"/>
<gene>
    <name evidence="7" type="ORF">pdam_00022660</name>
</gene>
<dbReference type="EMBL" id="RCHS01000594">
    <property type="protein sequence ID" value="RMX57849.1"/>
    <property type="molecule type" value="Genomic_DNA"/>
</dbReference>
<keyword evidence="3" id="KW-0812">Transmembrane</keyword>
<keyword evidence="5" id="KW-1133">Transmembrane helix</keyword>
<evidence type="ECO:0000256" key="1">
    <source>
        <dbReference type="ARBA" id="ARBA00004141"/>
    </source>
</evidence>
<comment type="caution">
    <text evidence="7">The sequence shown here is derived from an EMBL/GenBank/DDBJ whole genome shotgun (WGS) entry which is preliminary data.</text>
</comment>
<evidence type="ECO:0000313" key="8">
    <source>
        <dbReference type="Proteomes" id="UP000275408"/>
    </source>
</evidence>
<comment type="subcellular location">
    <subcellularLocation>
        <location evidence="1">Membrane</location>
        <topology evidence="1">Multi-pass membrane protein</topology>
    </subcellularLocation>
</comment>
<keyword evidence="6" id="KW-0472">Membrane</keyword>
<accession>A0A3M6UW79</accession>